<dbReference type="AlphaFoldDB" id="A0A645DWW0"/>
<reference evidence="1" key="1">
    <citation type="submission" date="2019-08" db="EMBL/GenBank/DDBJ databases">
        <authorList>
            <person name="Kucharzyk K."/>
            <person name="Murdoch R.W."/>
            <person name="Higgins S."/>
            <person name="Loffler F."/>
        </authorList>
    </citation>
    <scope>NUCLEOTIDE SEQUENCE</scope>
</reference>
<accession>A0A645DWW0</accession>
<evidence type="ECO:0000313" key="1">
    <source>
        <dbReference type="EMBL" id="MPM92822.1"/>
    </source>
</evidence>
<name>A0A645DWW0_9ZZZZ</name>
<sequence length="134" mass="14995">MDIVSTGVHATVGGCKGKSRLFLDGQSVTIGSNSQNRTRLVSLEKGGYSMPSDSLPNRRGRKSHPLKSLYNVSLRLGGLETKFRIGMNMAPPLYDLRQNCFRFVLDVCHDTVFSFPKVFNVEYSIVRIKKRQAV</sequence>
<protein>
    <submittedName>
        <fullName evidence="1">Uncharacterized protein</fullName>
    </submittedName>
</protein>
<organism evidence="1">
    <name type="scientific">bioreactor metagenome</name>
    <dbReference type="NCBI Taxonomy" id="1076179"/>
    <lineage>
        <taxon>unclassified sequences</taxon>
        <taxon>metagenomes</taxon>
        <taxon>ecological metagenomes</taxon>
    </lineage>
</organism>
<proteinExistence type="predicted"/>
<comment type="caution">
    <text evidence="1">The sequence shown here is derived from an EMBL/GenBank/DDBJ whole genome shotgun (WGS) entry which is preliminary data.</text>
</comment>
<gene>
    <name evidence="1" type="ORF">SDC9_139958</name>
</gene>
<dbReference type="EMBL" id="VSSQ01039707">
    <property type="protein sequence ID" value="MPM92822.1"/>
    <property type="molecule type" value="Genomic_DNA"/>
</dbReference>